<sequence>MTSNCCPGFQKQNHCKQDAGVLNCHRQKMACFVLASETVRE</sequence>
<proteinExistence type="predicted"/>
<dbReference type="AlphaFoldDB" id="A0A0E9TBB1"/>
<evidence type="ECO:0000313" key="1">
    <source>
        <dbReference type="EMBL" id="JAH50195.1"/>
    </source>
</evidence>
<accession>A0A0E9TBB1</accession>
<dbReference type="EMBL" id="GBXM01058382">
    <property type="protein sequence ID" value="JAH50195.1"/>
    <property type="molecule type" value="Transcribed_RNA"/>
</dbReference>
<name>A0A0E9TBB1_ANGAN</name>
<reference evidence="1" key="2">
    <citation type="journal article" date="2015" name="Fish Shellfish Immunol.">
        <title>Early steps in the European eel (Anguilla anguilla)-Vibrio vulnificus interaction in the gills: Role of the RtxA13 toxin.</title>
        <authorList>
            <person name="Callol A."/>
            <person name="Pajuelo D."/>
            <person name="Ebbesson L."/>
            <person name="Teles M."/>
            <person name="MacKenzie S."/>
            <person name="Amaro C."/>
        </authorList>
    </citation>
    <scope>NUCLEOTIDE SEQUENCE</scope>
</reference>
<organism evidence="1">
    <name type="scientific">Anguilla anguilla</name>
    <name type="common">European freshwater eel</name>
    <name type="synonym">Muraena anguilla</name>
    <dbReference type="NCBI Taxonomy" id="7936"/>
    <lineage>
        <taxon>Eukaryota</taxon>
        <taxon>Metazoa</taxon>
        <taxon>Chordata</taxon>
        <taxon>Craniata</taxon>
        <taxon>Vertebrata</taxon>
        <taxon>Euteleostomi</taxon>
        <taxon>Actinopterygii</taxon>
        <taxon>Neopterygii</taxon>
        <taxon>Teleostei</taxon>
        <taxon>Anguilliformes</taxon>
        <taxon>Anguillidae</taxon>
        <taxon>Anguilla</taxon>
    </lineage>
</organism>
<reference evidence="1" key="1">
    <citation type="submission" date="2014-11" db="EMBL/GenBank/DDBJ databases">
        <authorList>
            <person name="Amaro Gonzalez C."/>
        </authorList>
    </citation>
    <scope>NUCLEOTIDE SEQUENCE</scope>
</reference>
<protein>
    <submittedName>
        <fullName evidence="1">Uncharacterized protein</fullName>
    </submittedName>
</protein>